<dbReference type="SMART" id="SM00875">
    <property type="entry name" value="BACK"/>
    <property type="match status" value="1"/>
</dbReference>
<name>A0A8T2KQH1_ASTMX</name>
<dbReference type="SUPFAM" id="SSF54695">
    <property type="entry name" value="POZ domain"/>
    <property type="match status" value="2"/>
</dbReference>
<dbReference type="AlphaFoldDB" id="A0A8T2KQH1"/>
<dbReference type="Gene3D" id="2.120.10.80">
    <property type="entry name" value="Kelch-type beta propeller"/>
    <property type="match status" value="2"/>
</dbReference>
<organism evidence="5 6">
    <name type="scientific">Astyanax mexicanus</name>
    <name type="common">Blind cave fish</name>
    <name type="synonym">Astyanax fasciatus mexicanus</name>
    <dbReference type="NCBI Taxonomy" id="7994"/>
    <lineage>
        <taxon>Eukaryota</taxon>
        <taxon>Metazoa</taxon>
        <taxon>Chordata</taxon>
        <taxon>Craniata</taxon>
        <taxon>Vertebrata</taxon>
        <taxon>Euteleostomi</taxon>
        <taxon>Actinopterygii</taxon>
        <taxon>Neopterygii</taxon>
        <taxon>Teleostei</taxon>
        <taxon>Ostariophysi</taxon>
        <taxon>Characiformes</taxon>
        <taxon>Characoidei</taxon>
        <taxon>Acestrorhamphidae</taxon>
        <taxon>Acestrorhamphinae</taxon>
        <taxon>Astyanax</taxon>
    </lineage>
</organism>
<comment type="caution">
    <text evidence="5">The sequence shown here is derived from an EMBL/GenBank/DDBJ whole genome shotgun (WGS) entry which is preliminary data.</text>
</comment>
<dbReference type="SMART" id="SM00612">
    <property type="entry name" value="Kelch"/>
    <property type="match status" value="5"/>
</dbReference>
<dbReference type="Pfam" id="PF21536">
    <property type="entry name" value="BTB_KLHL33"/>
    <property type="match status" value="1"/>
</dbReference>
<reference evidence="5 6" key="1">
    <citation type="submission" date="2021-07" db="EMBL/GenBank/DDBJ databases">
        <authorList>
            <person name="Imarazene B."/>
            <person name="Zahm M."/>
            <person name="Klopp C."/>
            <person name="Cabau C."/>
            <person name="Beille S."/>
            <person name="Jouanno E."/>
            <person name="Castinel A."/>
            <person name="Lluch J."/>
            <person name="Gil L."/>
            <person name="Kuchtly C."/>
            <person name="Lopez Roques C."/>
            <person name="Donnadieu C."/>
            <person name="Parrinello H."/>
            <person name="Journot L."/>
            <person name="Du K."/>
            <person name="Schartl M."/>
            <person name="Retaux S."/>
            <person name="Guiguen Y."/>
        </authorList>
    </citation>
    <scope>NUCLEOTIDE SEQUENCE [LARGE SCALE GENOMIC DNA]</scope>
    <source>
        <strain evidence="5">Pach_M1</strain>
        <tissue evidence="5">Testis</tissue>
    </source>
</reference>
<dbReference type="InterPro" id="IPR006652">
    <property type="entry name" value="Kelch_1"/>
</dbReference>
<evidence type="ECO:0000259" key="4">
    <source>
        <dbReference type="PROSITE" id="PS50097"/>
    </source>
</evidence>
<dbReference type="PANTHER" id="PTHR45632">
    <property type="entry name" value="LD33804P"/>
    <property type="match status" value="1"/>
</dbReference>
<dbReference type="EMBL" id="JAICCE010000025">
    <property type="protein sequence ID" value="KAG9260115.1"/>
    <property type="molecule type" value="Genomic_DNA"/>
</dbReference>
<dbReference type="PANTHER" id="PTHR45632:SF14">
    <property type="entry name" value="KELCH-LIKE PROTEIN 33"/>
    <property type="match status" value="1"/>
</dbReference>
<keyword evidence="1" id="KW-0880">Kelch repeat</keyword>
<dbReference type="Proteomes" id="UP000752171">
    <property type="component" value="Unassembled WGS sequence"/>
</dbReference>
<dbReference type="Pfam" id="PF07707">
    <property type="entry name" value="BACK"/>
    <property type="match status" value="1"/>
</dbReference>
<evidence type="ECO:0000313" key="6">
    <source>
        <dbReference type="Proteomes" id="UP000752171"/>
    </source>
</evidence>
<dbReference type="InterPro" id="IPR011705">
    <property type="entry name" value="BACK"/>
</dbReference>
<dbReference type="InterPro" id="IPR056737">
    <property type="entry name" value="Beta-prop_ATRN-MKLN-like"/>
</dbReference>
<dbReference type="OrthoDB" id="45365at2759"/>
<accession>A0A8T2KQH1</accession>
<dbReference type="Pfam" id="PF00651">
    <property type="entry name" value="BTB"/>
    <property type="match status" value="1"/>
</dbReference>
<feature type="region of interest" description="Disordered" evidence="3">
    <location>
        <begin position="1"/>
        <end position="208"/>
    </location>
</feature>
<dbReference type="InterPro" id="IPR011333">
    <property type="entry name" value="SKP1/BTB/POZ_sf"/>
</dbReference>
<feature type="domain" description="BTB" evidence="4">
    <location>
        <begin position="377"/>
        <end position="444"/>
    </location>
</feature>
<dbReference type="Gene3D" id="3.30.710.10">
    <property type="entry name" value="Potassium Channel Kv1.1, Chain A"/>
    <property type="match status" value="2"/>
</dbReference>
<gene>
    <name evidence="5" type="primary">KLHL26</name>
    <name evidence="5" type="ORF">AMEX_G27786</name>
</gene>
<sequence>MAVANLCPLRDLSESRELDRGDNERRQRERRNGGEVSGNGLGWRDADDTEDDEDEDGDEELAEEGGTPEEPPMAGQGSEHGNELNFGNFPDLSNDDYDDDDYNDSISIYSDYGNSYVTSSPDYNDYTDGGYDENVVFSPTDGAASGGRDDDADDFRDHLSDKDNQNTESCLKLEELDSEKIEEGEEGDNLEDDSETLSETSDEDYEEFPEKLYSHPSYPKKVFQALEAMEKSSFLTDLSLTTPCGFKIRVHSLVLAAVSAVVQQMILERDGKSRKETTMFLSFGQEVTGVALSAVLEFAYTGTITGLNRFTLAHVRAAALSLGVPRVLELCKEEEDRERKRGGKRKMEEKKSRISAEEQLKISLGSIRRLWEERVGCDLELEAEGHIFRVHKVLLIAGSDYFRAMFCHGMKESQQTSVTLFLIGALELGMLLECIYSGALALDWGCVFELTCTAIQFQFQPALSLCLAFMEEEVDAQNCLDVAAFAEAYRIRDLQDIAEDFVLRHFKDVAASPKFLDLPAEKLKMYLRSNSLCVASELPVLKAVVAWIGFNPRRRVREARELLATIKFPLMTFKEFKEVKAITAWPKMSNEDLYDSLLEEFCVGNSTVLSNYRTYLPKEVLVLVGGERITENLDKRIPCRDLWFSNSFRNHVAMLKRVEWRMLGDLPEKPRFSHSVGVIRGKLYIVGGRHYYGKSDTMKSTYRYDPMQNSWIRLADMNERRGSFALVVLDDKLYAMGGNVDAELNTEMVEVYFPDTDSWSFVHPLDQTLSGHAASVWNGNIYISGGFDCTYQCLVSMLQYHPEKGTVYLQDMYLNHAQHCMETFQDRLYVAGGVSSYGGGLVDQLDCEFYDPVRDAWGVFMPMSVPHVAAASAVLEGKIYILGGYCQEDYSDTKRVHRYDPVMHCWENLCGTPGPTTYMAACVLPVPGHLRQL</sequence>
<dbReference type="PROSITE" id="PS50097">
    <property type="entry name" value="BTB"/>
    <property type="match status" value="2"/>
</dbReference>
<feature type="compositionally biased region" description="Basic and acidic residues" evidence="3">
    <location>
        <begin position="155"/>
        <end position="181"/>
    </location>
</feature>
<dbReference type="SMART" id="SM00225">
    <property type="entry name" value="BTB"/>
    <property type="match status" value="2"/>
</dbReference>
<feature type="compositionally biased region" description="Basic and acidic residues" evidence="3">
    <location>
        <begin position="11"/>
        <end position="33"/>
    </location>
</feature>
<evidence type="ECO:0000256" key="3">
    <source>
        <dbReference type="SAM" id="MobiDB-lite"/>
    </source>
</evidence>
<evidence type="ECO:0000256" key="2">
    <source>
        <dbReference type="ARBA" id="ARBA00022737"/>
    </source>
</evidence>
<feature type="domain" description="BTB" evidence="4">
    <location>
        <begin position="236"/>
        <end position="304"/>
    </location>
</feature>
<evidence type="ECO:0000313" key="5">
    <source>
        <dbReference type="EMBL" id="KAG9260115.1"/>
    </source>
</evidence>
<protein>
    <submittedName>
        <fullName evidence="5">Kelch-like protein 33 isoform X1</fullName>
    </submittedName>
</protein>
<feature type="compositionally biased region" description="Acidic residues" evidence="3">
    <location>
        <begin position="47"/>
        <end position="67"/>
    </location>
</feature>
<feature type="compositionally biased region" description="Acidic residues" evidence="3">
    <location>
        <begin position="93"/>
        <end position="103"/>
    </location>
</feature>
<evidence type="ECO:0000256" key="1">
    <source>
        <dbReference type="ARBA" id="ARBA00022441"/>
    </source>
</evidence>
<dbReference type="SUPFAM" id="SSF117281">
    <property type="entry name" value="Kelch motif"/>
    <property type="match status" value="1"/>
</dbReference>
<feature type="compositionally biased region" description="Polar residues" evidence="3">
    <location>
        <begin position="113"/>
        <end position="122"/>
    </location>
</feature>
<proteinExistence type="predicted"/>
<keyword evidence="2" id="KW-0677">Repeat</keyword>
<dbReference type="InterPro" id="IPR015915">
    <property type="entry name" value="Kelch-typ_b-propeller"/>
</dbReference>
<dbReference type="Pfam" id="PF24981">
    <property type="entry name" value="Beta-prop_ATRN-LZTR1"/>
    <property type="match status" value="1"/>
</dbReference>
<feature type="compositionally biased region" description="Acidic residues" evidence="3">
    <location>
        <begin position="182"/>
        <end position="207"/>
    </location>
</feature>
<dbReference type="Gene3D" id="1.25.40.420">
    <property type="match status" value="1"/>
</dbReference>
<dbReference type="InterPro" id="IPR000210">
    <property type="entry name" value="BTB/POZ_dom"/>
</dbReference>